<dbReference type="AlphaFoldDB" id="A0A8J7WW26"/>
<sequence length="63" mass="7066">VDTIAGFYLTGLGTIPSQDEKEAYELDNNGFHIVMVNDKVKNGRVTKLKILITPLDDENEEKD</sequence>
<dbReference type="Proteomes" id="UP000677913">
    <property type="component" value="Unassembled WGS sequence"/>
</dbReference>
<evidence type="ECO:0000313" key="2">
    <source>
        <dbReference type="Proteomes" id="UP000677913"/>
    </source>
</evidence>
<dbReference type="SUPFAM" id="SSF56176">
    <property type="entry name" value="FAD-binding/transporter-associated domain-like"/>
    <property type="match status" value="1"/>
</dbReference>
<organism evidence="1 2">
    <name type="scientific">Actinocrinis puniceicyclus</name>
    <dbReference type="NCBI Taxonomy" id="977794"/>
    <lineage>
        <taxon>Bacteria</taxon>
        <taxon>Bacillati</taxon>
        <taxon>Actinomycetota</taxon>
        <taxon>Actinomycetes</taxon>
        <taxon>Catenulisporales</taxon>
        <taxon>Actinospicaceae</taxon>
        <taxon>Actinocrinis</taxon>
    </lineage>
</organism>
<reference evidence="1" key="1">
    <citation type="submission" date="2021-04" db="EMBL/GenBank/DDBJ databases">
        <title>Genome based classification of Actinospica acidithermotolerans sp. nov., an actinobacterium isolated from an Indonesian hot spring.</title>
        <authorList>
            <person name="Kusuma A.B."/>
            <person name="Putra K.E."/>
            <person name="Nafisah S."/>
            <person name="Loh J."/>
            <person name="Nouioui I."/>
            <person name="Goodfellow M."/>
        </authorList>
    </citation>
    <scope>NUCLEOTIDE SEQUENCE</scope>
    <source>
        <strain evidence="1">DSM 45618</strain>
    </source>
</reference>
<feature type="non-terminal residue" evidence="1">
    <location>
        <position position="1"/>
    </location>
</feature>
<dbReference type="InterPro" id="IPR016169">
    <property type="entry name" value="FAD-bd_PCMH_sub2"/>
</dbReference>
<dbReference type="InterPro" id="IPR036318">
    <property type="entry name" value="FAD-bd_PCMH-like_sf"/>
</dbReference>
<dbReference type="EMBL" id="JAGSXH010000407">
    <property type="protein sequence ID" value="MBS2967199.1"/>
    <property type="molecule type" value="Genomic_DNA"/>
</dbReference>
<comment type="caution">
    <text evidence="1">The sequence shown here is derived from an EMBL/GenBank/DDBJ whole genome shotgun (WGS) entry which is preliminary data.</text>
</comment>
<evidence type="ECO:0008006" key="3">
    <source>
        <dbReference type="Google" id="ProtNLM"/>
    </source>
</evidence>
<gene>
    <name evidence="1" type="ORF">KGA66_29505</name>
</gene>
<proteinExistence type="predicted"/>
<accession>A0A8J7WW26</accession>
<dbReference type="Gene3D" id="3.30.465.10">
    <property type="match status" value="1"/>
</dbReference>
<name>A0A8J7WW26_9ACTN</name>
<dbReference type="GO" id="GO:0050660">
    <property type="term" value="F:flavin adenine dinucleotide binding"/>
    <property type="evidence" value="ECO:0007669"/>
    <property type="project" value="InterPro"/>
</dbReference>
<protein>
    <recommendedName>
        <fullName evidence="3">Transporter-associated domain-containing protein</fullName>
    </recommendedName>
</protein>
<evidence type="ECO:0000313" key="1">
    <source>
        <dbReference type="EMBL" id="MBS2967199.1"/>
    </source>
</evidence>
<keyword evidence="2" id="KW-1185">Reference proteome</keyword>